<dbReference type="OrthoDB" id="2080342at2"/>
<dbReference type="InterPro" id="IPR043749">
    <property type="entry name" value="DUF5694"/>
</dbReference>
<dbReference type="Proteomes" id="UP000257144">
    <property type="component" value="Unassembled WGS sequence"/>
</dbReference>
<organism evidence="1 2">
    <name type="scientific">Neobacillus piezotolerans</name>
    <dbReference type="NCBI Taxonomy" id="2259171"/>
    <lineage>
        <taxon>Bacteria</taxon>
        <taxon>Bacillati</taxon>
        <taxon>Bacillota</taxon>
        <taxon>Bacilli</taxon>
        <taxon>Bacillales</taxon>
        <taxon>Bacillaceae</taxon>
        <taxon>Neobacillus</taxon>
    </lineage>
</organism>
<accession>A0A3D8GTM6</accession>
<dbReference type="Pfam" id="PF18950">
    <property type="entry name" value="DUF5694"/>
    <property type="match status" value="1"/>
</dbReference>
<keyword evidence="2" id="KW-1185">Reference proteome</keyword>
<proteinExistence type="predicted"/>
<evidence type="ECO:0000313" key="1">
    <source>
        <dbReference type="EMBL" id="RDU37813.1"/>
    </source>
</evidence>
<dbReference type="RefSeq" id="WP_115451483.1">
    <property type="nucleotide sequence ID" value="NZ_QNQT01000002.1"/>
</dbReference>
<evidence type="ECO:0000313" key="2">
    <source>
        <dbReference type="Proteomes" id="UP000257144"/>
    </source>
</evidence>
<dbReference type="AlphaFoldDB" id="A0A3D8GTM6"/>
<protein>
    <recommendedName>
        <fullName evidence="3">TraB/GumN family protein</fullName>
    </recommendedName>
</protein>
<evidence type="ECO:0008006" key="3">
    <source>
        <dbReference type="Google" id="ProtNLM"/>
    </source>
</evidence>
<comment type="caution">
    <text evidence="1">The sequence shown here is derived from an EMBL/GenBank/DDBJ whole genome shotgun (WGS) entry which is preliminary data.</text>
</comment>
<reference evidence="1 2" key="1">
    <citation type="submission" date="2018-07" db="EMBL/GenBank/DDBJ databases">
        <title>Bacillus sp. YLB-04 draft genome sequence.</title>
        <authorList>
            <person name="Yu L."/>
            <person name="Tang X."/>
        </authorList>
    </citation>
    <scope>NUCLEOTIDE SEQUENCE [LARGE SCALE GENOMIC DNA]</scope>
    <source>
        <strain evidence="1 2">YLB-04</strain>
    </source>
</reference>
<sequence length="239" mass="28164">MEQSKPTVLVLGSFHMSEHEELFSKKRQAEIEDVAAKLIEFQPTKIAVEMTAEKNGLLNRQYQEFMAGQFSLELNEIDQIGFRIASRLRHDQLYAVDWMGKSRMGYGEVDQWGKENQPELHKEIYDGIFLPELSSEKSVLEYYRELNDPVWLAKVHKMYLNMARIGEFNNYVGMNWLSWWYERNLIIFSNLTRLMSTDSERILFIVGCSHSSIITKFLEESGMCEIAEPLRYLSYRYLE</sequence>
<dbReference type="EMBL" id="QNQT01000002">
    <property type="protein sequence ID" value="RDU37813.1"/>
    <property type="molecule type" value="Genomic_DNA"/>
</dbReference>
<name>A0A3D8GTM6_9BACI</name>
<gene>
    <name evidence="1" type="ORF">DRW41_08315</name>
</gene>